<accession>A0A1N6DEG7</accession>
<reference evidence="3" key="1">
    <citation type="submission" date="2016-11" db="EMBL/GenBank/DDBJ databases">
        <authorList>
            <person name="Varghese N."/>
            <person name="Submissions S."/>
        </authorList>
    </citation>
    <scope>NUCLEOTIDE SEQUENCE [LARGE SCALE GENOMIC DNA]</scope>
    <source>
        <strain evidence="3">DSM 24787</strain>
    </source>
</reference>
<dbReference type="EMBL" id="FSRA01000001">
    <property type="protein sequence ID" value="SIN69182.1"/>
    <property type="molecule type" value="Genomic_DNA"/>
</dbReference>
<dbReference type="STRING" id="536979.SAMN04488055_0667"/>
<gene>
    <name evidence="2" type="ORF">SAMN04488055_0667</name>
</gene>
<feature type="chain" id="PRO_5012319876" description="DUF4488 domain-containing protein" evidence="1">
    <location>
        <begin position="22"/>
        <end position="152"/>
    </location>
</feature>
<evidence type="ECO:0000313" key="2">
    <source>
        <dbReference type="EMBL" id="SIN69182.1"/>
    </source>
</evidence>
<evidence type="ECO:0000256" key="1">
    <source>
        <dbReference type="SAM" id="SignalP"/>
    </source>
</evidence>
<name>A0A1N6DEG7_9BACT</name>
<protein>
    <recommendedName>
        <fullName evidence="4">DUF4488 domain-containing protein</fullName>
    </recommendedName>
</protein>
<evidence type="ECO:0008006" key="4">
    <source>
        <dbReference type="Google" id="ProtNLM"/>
    </source>
</evidence>
<organism evidence="2 3">
    <name type="scientific">Chitinophaga niabensis</name>
    <dbReference type="NCBI Taxonomy" id="536979"/>
    <lineage>
        <taxon>Bacteria</taxon>
        <taxon>Pseudomonadati</taxon>
        <taxon>Bacteroidota</taxon>
        <taxon>Chitinophagia</taxon>
        <taxon>Chitinophagales</taxon>
        <taxon>Chitinophagaceae</taxon>
        <taxon>Chitinophaga</taxon>
    </lineage>
</organism>
<keyword evidence="3" id="KW-1185">Reference proteome</keyword>
<dbReference type="Proteomes" id="UP000185003">
    <property type="component" value="Unassembled WGS sequence"/>
</dbReference>
<dbReference type="RefSeq" id="WP_074237826.1">
    <property type="nucleotide sequence ID" value="NZ_FSRA01000001.1"/>
</dbReference>
<proteinExistence type="predicted"/>
<evidence type="ECO:0000313" key="3">
    <source>
        <dbReference type="Proteomes" id="UP000185003"/>
    </source>
</evidence>
<sequence>MHIKVWIISFLLLATPCAVFAQLQPEGEWELDKVNVKLFSDPGNNLLEERTQDSLPLQAILTGKRITFYGQNYIMQGAQGTYLLLSDGSLAFRNAGKPVTLINGQPQPDVFCKVKMPDADRLIIELPVEVYKDHSRNLIIKQFFICQYNRKK</sequence>
<feature type="signal peptide" evidence="1">
    <location>
        <begin position="1"/>
        <end position="21"/>
    </location>
</feature>
<keyword evidence="1" id="KW-0732">Signal</keyword>
<dbReference type="AlphaFoldDB" id="A0A1N6DEG7"/>